<comment type="caution">
    <text evidence="7">The sequence shown here is derived from an EMBL/GenBank/DDBJ whole genome shotgun (WGS) entry which is preliminary data.</text>
</comment>
<dbReference type="InterPro" id="IPR036227">
    <property type="entry name" value="Ribosomal_uL15/eL18_sf"/>
</dbReference>
<evidence type="ECO:0000313" key="8">
    <source>
        <dbReference type="Proteomes" id="UP000176854"/>
    </source>
</evidence>
<feature type="region of interest" description="Disordered" evidence="5">
    <location>
        <begin position="1"/>
        <end position="45"/>
    </location>
</feature>
<dbReference type="GO" id="GO:0003735">
    <property type="term" value="F:structural constituent of ribosome"/>
    <property type="evidence" value="ECO:0007669"/>
    <property type="project" value="InterPro"/>
</dbReference>
<dbReference type="GO" id="GO:0019843">
    <property type="term" value="F:rRNA binding"/>
    <property type="evidence" value="ECO:0007669"/>
    <property type="project" value="UniProtKB-UniRule"/>
</dbReference>
<evidence type="ECO:0000256" key="3">
    <source>
        <dbReference type="ARBA" id="ARBA00023274"/>
    </source>
</evidence>
<dbReference type="InterPro" id="IPR021131">
    <property type="entry name" value="Ribosomal_uL15/eL18"/>
</dbReference>
<feature type="compositionally biased region" description="Basic residues" evidence="5">
    <location>
        <begin position="14"/>
        <end position="23"/>
    </location>
</feature>
<dbReference type="HAMAP" id="MF_01341">
    <property type="entry name" value="Ribosomal_uL15"/>
    <property type="match status" value="1"/>
</dbReference>
<dbReference type="Gene3D" id="3.100.10.10">
    <property type="match status" value="1"/>
</dbReference>
<dbReference type="NCBIfam" id="TIGR01071">
    <property type="entry name" value="rplO_bact"/>
    <property type="match status" value="1"/>
</dbReference>
<keyword evidence="2 4" id="KW-0689">Ribosomal protein</keyword>
<comment type="subunit">
    <text evidence="4">Part of the 50S ribosomal subunit.</text>
</comment>
<reference evidence="7 8" key="1">
    <citation type="journal article" date="2016" name="Nat. Commun.">
        <title>Thousands of microbial genomes shed light on interconnected biogeochemical processes in an aquifer system.</title>
        <authorList>
            <person name="Anantharaman K."/>
            <person name="Brown C.T."/>
            <person name="Hug L.A."/>
            <person name="Sharon I."/>
            <person name="Castelle C.J."/>
            <person name="Probst A.J."/>
            <person name="Thomas B.C."/>
            <person name="Singh A."/>
            <person name="Wilkins M.J."/>
            <person name="Karaoz U."/>
            <person name="Brodie E.L."/>
            <person name="Williams K.H."/>
            <person name="Hubbard S.S."/>
            <person name="Banfield J.F."/>
        </authorList>
    </citation>
    <scope>NUCLEOTIDE SEQUENCE [LARGE SCALE GENOMIC DNA]</scope>
</reference>
<name>A0A1F5ZA22_9BACT</name>
<accession>A0A1F5ZA22</accession>
<dbReference type="Pfam" id="PF00828">
    <property type="entry name" value="Ribosomal_L27A"/>
    <property type="match status" value="1"/>
</dbReference>
<evidence type="ECO:0000313" key="7">
    <source>
        <dbReference type="EMBL" id="OGG09329.1"/>
    </source>
</evidence>
<dbReference type="STRING" id="1798373.A2154_03280"/>
<dbReference type="GO" id="GO:0015934">
    <property type="term" value="C:large ribosomal subunit"/>
    <property type="evidence" value="ECO:0007669"/>
    <property type="project" value="InterPro"/>
</dbReference>
<dbReference type="InterPro" id="IPR030878">
    <property type="entry name" value="Ribosomal_uL15"/>
</dbReference>
<proteinExistence type="inferred from homology"/>
<protein>
    <recommendedName>
        <fullName evidence="4">Large ribosomal subunit protein uL15</fullName>
    </recommendedName>
</protein>
<keyword evidence="4" id="KW-0694">RNA-binding</keyword>
<comment type="similarity">
    <text evidence="1 4">Belongs to the universal ribosomal protein uL15 family.</text>
</comment>
<dbReference type="AlphaFoldDB" id="A0A1F5ZA22"/>
<gene>
    <name evidence="4" type="primary">rplO</name>
    <name evidence="7" type="ORF">A2154_03280</name>
</gene>
<organism evidence="7 8">
    <name type="scientific">Candidatus Gottesmanbacteria bacterium RBG_16_43_7</name>
    <dbReference type="NCBI Taxonomy" id="1798373"/>
    <lineage>
        <taxon>Bacteria</taxon>
        <taxon>Candidatus Gottesmaniibacteriota</taxon>
    </lineage>
</organism>
<dbReference type="PANTHER" id="PTHR12934">
    <property type="entry name" value="50S RIBOSOMAL PROTEIN L15"/>
    <property type="match status" value="1"/>
</dbReference>
<keyword evidence="3 4" id="KW-0687">Ribonucleoprotein</keyword>
<evidence type="ECO:0000256" key="1">
    <source>
        <dbReference type="ARBA" id="ARBA00007320"/>
    </source>
</evidence>
<dbReference type="EMBL" id="MFJC01000023">
    <property type="protein sequence ID" value="OGG09329.1"/>
    <property type="molecule type" value="Genomic_DNA"/>
</dbReference>
<dbReference type="SUPFAM" id="SSF52080">
    <property type="entry name" value="Ribosomal proteins L15p and L18e"/>
    <property type="match status" value="1"/>
</dbReference>
<evidence type="ECO:0000259" key="6">
    <source>
        <dbReference type="Pfam" id="PF00828"/>
    </source>
</evidence>
<evidence type="ECO:0000256" key="5">
    <source>
        <dbReference type="SAM" id="MobiDB-lite"/>
    </source>
</evidence>
<evidence type="ECO:0000256" key="2">
    <source>
        <dbReference type="ARBA" id="ARBA00022980"/>
    </source>
</evidence>
<evidence type="ECO:0000256" key="4">
    <source>
        <dbReference type="HAMAP-Rule" id="MF_01341"/>
    </source>
</evidence>
<sequence length="150" mass="16303">MKKILTLANLPKSIQKHKKRRGRGYGSGKSKTAGRGTKGQLVRGKMPMSFEGGQLSIVRRLPFLRGKSKNKSLKSKPTTLPLFKLQYLKAGSSVTLSQLQKDGIIDPNVLSVKVVSKGDYNQKLTVFLPCSQGAKARIIKAGGSVLADHE</sequence>
<dbReference type="Proteomes" id="UP000176854">
    <property type="component" value="Unassembled WGS sequence"/>
</dbReference>
<dbReference type="GO" id="GO:0006412">
    <property type="term" value="P:translation"/>
    <property type="evidence" value="ECO:0007669"/>
    <property type="project" value="UniProtKB-UniRule"/>
</dbReference>
<dbReference type="PANTHER" id="PTHR12934:SF11">
    <property type="entry name" value="LARGE RIBOSOMAL SUBUNIT PROTEIN UL15M"/>
    <property type="match status" value="1"/>
</dbReference>
<comment type="function">
    <text evidence="4">Binds to the 23S rRNA.</text>
</comment>
<keyword evidence="4" id="KW-0699">rRNA-binding</keyword>
<feature type="domain" description="Large ribosomal subunit protein uL15/eL18" evidence="6">
    <location>
        <begin position="89"/>
        <end position="145"/>
    </location>
</feature>
<dbReference type="InterPro" id="IPR005749">
    <property type="entry name" value="Ribosomal_uL15_bac-type"/>
</dbReference>